<dbReference type="KEGG" id="lgi:LOTGIDRAFT_88684"/>
<comment type="subcellular location">
    <subcellularLocation>
        <location evidence="3">Golgi apparatus</location>
        <location evidence="3">Golgi stack membrane</location>
        <topology evidence="3">Single-pass type II membrane protein</topology>
    </subcellularLocation>
</comment>
<keyword evidence="1 3" id="KW-0328">Glycosyltransferase</keyword>
<dbReference type="Proteomes" id="UP000030746">
    <property type="component" value="Unassembled WGS sequence"/>
</dbReference>
<dbReference type="HOGENOM" id="CLU_043399_5_0_1"/>
<organism evidence="4 5">
    <name type="scientific">Lottia gigantea</name>
    <name type="common">Giant owl limpet</name>
    <dbReference type="NCBI Taxonomy" id="225164"/>
    <lineage>
        <taxon>Eukaryota</taxon>
        <taxon>Metazoa</taxon>
        <taxon>Spiralia</taxon>
        <taxon>Lophotrochozoa</taxon>
        <taxon>Mollusca</taxon>
        <taxon>Gastropoda</taxon>
        <taxon>Patellogastropoda</taxon>
        <taxon>Lottioidea</taxon>
        <taxon>Lottiidae</taxon>
        <taxon>Lottia</taxon>
    </lineage>
</organism>
<keyword evidence="5" id="KW-1185">Reference proteome</keyword>
<feature type="non-terminal residue" evidence="4">
    <location>
        <position position="142"/>
    </location>
</feature>
<dbReference type="CTD" id="20252800"/>
<dbReference type="UniPathway" id="UPA00378"/>
<keyword evidence="3" id="KW-0735">Signal-anchor</keyword>
<dbReference type="InterPro" id="IPR002516">
    <property type="entry name" value="Glyco_trans_11"/>
</dbReference>
<comment type="pathway">
    <text evidence="3">Protein modification; protein glycosylation.</text>
</comment>
<feature type="non-terminal residue" evidence="4">
    <location>
        <position position="1"/>
    </location>
</feature>
<keyword evidence="3" id="KW-0325">Glycoprotein</keyword>
<dbReference type="GO" id="GO:0032580">
    <property type="term" value="C:Golgi cisterna membrane"/>
    <property type="evidence" value="ECO:0007669"/>
    <property type="project" value="UniProtKB-SubCell"/>
</dbReference>
<dbReference type="GeneID" id="20252800"/>
<dbReference type="Pfam" id="PF01531">
    <property type="entry name" value="Glyco_transf_11"/>
    <property type="match status" value="1"/>
</dbReference>
<dbReference type="EC" id="2.4.1.-" evidence="3"/>
<dbReference type="GO" id="GO:0005975">
    <property type="term" value="P:carbohydrate metabolic process"/>
    <property type="evidence" value="ECO:0007669"/>
    <property type="project" value="InterPro"/>
</dbReference>
<keyword evidence="3" id="KW-0333">Golgi apparatus</keyword>
<accession>V3ZDS3</accession>
<sequence length="142" mass="16761">SWKYFKPFESNLRFQFTFRDHIKKQAEYSLRSILESYRHYKKLENPFKTFIGIHVRRGDYAKYFPPNKTSVINLPTSSYFERAKDYFRTRHSSPVFVVCSDDIDWCENNISPEETVFIQGNTPEVDLAILGSLNHTITSFGT</sequence>
<dbReference type="GO" id="GO:0008107">
    <property type="term" value="F:galactoside 2-alpha-L-fucosyltransferase activity"/>
    <property type="evidence" value="ECO:0007669"/>
    <property type="project" value="InterPro"/>
</dbReference>
<evidence type="ECO:0000313" key="5">
    <source>
        <dbReference type="Proteomes" id="UP000030746"/>
    </source>
</evidence>
<dbReference type="RefSeq" id="XP_009059954.1">
    <property type="nucleotide sequence ID" value="XM_009061706.1"/>
</dbReference>
<evidence type="ECO:0000256" key="1">
    <source>
        <dbReference type="ARBA" id="ARBA00022676"/>
    </source>
</evidence>
<evidence type="ECO:0000256" key="3">
    <source>
        <dbReference type="RuleBase" id="RU363129"/>
    </source>
</evidence>
<keyword evidence="3" id="KW-0812">Transmembrane</keyword>
<keyword evidence="2 3" id="KW-0808">Transferase</keyword>
<evidence type="ECO:0000256" key="2">
    <source>
        <dbReference type="ARBA" id="ARBA00022679"/>
    </source>
</evidence>
<gene>
    <name evidence="4" type="ORF">LOTGIDRAFT_88684</name>
</gene>
<dbReference type="AlphaFoldDB" id="V3ZDS3"/>
<dbReference type="EMBL" id="KB202619">
    <property type="protein sequence ID" value="ESO89268.1"/>
    <property type="molecule type" value="Genomic_DNA"/>
</dbReference>
<dbReference type="PANTHER" id="PTHR11927">
    <property type="entry name" value="GALACTOSIDE 2-L-FUCOSYLTRANSFERASE"/>
    <property type="match status" value="1"/>
</dbReference>
<dbReference type="PANTHER" id="PTHR11927:SF9">
    <property type="entry name" value="L-FUCOSYLTRANSFERASE"/>
    <property type="match status" value="1"/>
</dbReference>
<dbReference type="OrthoDB" id="6048772at2759"/>
<comment type="similarity">
    <text evidence="3">Belongs to the glycosyltransferase 11 family.</text>
</comment>
<protein>
    <recommendedName>
        <fullName evidence="3">L-Fucosyltransferase</fullName>
        <ecNumber evidence="3">2.4.1.-</ecNumber>
    </recommendedName>
</protein>
<proteinExistence type="inferred from homology"/>
<reference evidence="4 5" key="1">
    <citation type="journal article" date="2013" name="Nature">
        <title>Insights into bilaterian evolution from three spiralian genomes.</title>
        <authorList>
            <person name="Simakov O."/>
            <person name="Marletaz F."/>
            <person name="Cho S.J."/>
            <person name="Edsinger-Gonzales E."/>
            <person name="Havlak P."/>
            <person name="Hellsten U."/>
            <person name="Kuo D.H."/>
            <person name="Larsson T."/>
            <person name="Lv J."/>
            <person name="Arendt D."/>
            <person name="Savage R."/>
            <person name="Osoegawa K."/>
            <person name="de Jong P."/>
            <person name="Grimwood J."/>
            <person name="Chapman J.A."/>
            <person name="Shapiro H."/>
            <person name="Aerts A."/>
            <person name="Otillar R.P."/>
            <person name="Terry A.Y."/>
            <person name="Boore J.L."/>
            <person name="Grigoriev I.V."/>
            <person name="Lindberg D.R."/>
            <person name="Seaver E.C."/>
            <person name="Weisblat D.A."/>
            <person name="Putnam N.H."/>
            <person name="Rokhsar D.S."/>
        </authorList>
    </citation>
    <scope>NUCLEOTIDE SEQUENCE [LARGE SCALE GENOMIC DNA]</scope>
</reference>
<name>V3ZDS3_LOTGI</name>
<evidence type="ECO:0000313" key="4">
    <source>
        <dbReference type="EMBL" id="ESO89268.1"/>
    </source>
</evidence>